<evidence type="ECO:0000259" key="3">
    <source>
        <dbReference type="Pfam" id="PF13359"/>
    </source>
</evidence>
<accession>A0AAV7WZH8</accession>
<dbReference type="Proteomes" id="UP001075354">
    <property type="component" value="Unassembled WGS sequence"/>
</dbReference>
<sequence>MTFQFLWALPPYKFQRLTGITHSQFEWLLQFLNEDCAKRLKYKRSRSSPKKGLVMNCKLCVRGRLIMTLMRLRRGYPLEDIAILFGISTSYASDIINTWITFLWRQLSRLRQAMFVSRHTQSRQEKPTVFKQYDNLRCIIDSSEVVIEVPADLGMQGNTYSDYKGGCVMMFLLGISSWGGISFISDAFEGSITDKELYKCSGIRNFLAPLDVVLADRGFVCQEEADEDMVVLLHPPFLKRRTHFTPEEEQCTRDIAKARIYVEHVVRKMKCWKILKNYHNSMLPLLDQVLYICACLTNLQPPHVGKKTATDATEKLHFIFVLCCGHSAQ</sequence>
<reference evidence="5" key="1">
    <citation type="submission" date="2022-12" db="EMBL/GenBank/DDBJ databases">
        <title>Chromosome-level genome assembly of the bean flower thrips Megalurothrips usitatus.</title>
        <authorList>
            <person name="Ma L."/>
            <person name="Liu Q."/>
            <person name="Li H."/>
            <person name="Cai W."/>
        </authorList>
    </citation>
    <scope>NUCLEOTIDE SEQUENCE</scope>
    <source>
        <strain evidence="5">Cailab_2022a</strain>
    </source>
</reference>
<dbReference type="PANTHER" id="PTHR23080:SF141">
    <property type="entry name" value="TRANSPOSASE HELIX-TURN-HELIX DOMAIN-CONTAINING PROTEIN"/>
    <property type="match status" value="1"/>
</dbReference>
<evidence type="ECO:0000256" key="2">
    <source>
        <dbReference type="ARBA" id="ARBA00022723"/>
    </source>
</evidence>
<name>A0AAV7WZH8_9NEOP</name>
<keyword evidence="6" id="KW-1185">Reference proteome</keyword>
<evidence type="ECO:0008006" key="7">
    <source>
        <dbReference type="Google" id="ProtNLM"/>
    </source>
</evidence>
<feature type="domain" description="DDE Tnp4" evidence="3">
    <location>
        <begin position="140"/>
        <end position="298"/>
    </location>
</feature>
<evidence type="ECO:0000259" key="4">
    <source>
        <dbReference type="Pfam" id="PF13613"/>
    </source>
</evidence>
<evidence type="ECO:0000313" key="5">
    <source>
        <dbReference type="EMBL" id="KAJ1519024.1"/>
    </source>
</evidence>
<gene>
    <name evidence="5" type="ORF">ONE63_011368</name>
</gene>
<proteinExistence type="predicted"/>
<keyword evidence="2" id="KW-0479">Metal-binding</keyword>
<dbReference type="GO" id="GO:0046872">
    <property type="term" value="F:metal ion binding"/>
    <property type="evidence" value="ECO:0007669"/>
    <property type="project" value="UniProtKB-KW"/>
</dbReference>
<dbReference type="InterPro" id="IPR027805">
    <property type="entry name" value="Transposase_HTH_dom"/>
</dbReference>
<dbReference type="AlphaFoldDB" id="A0AAV7WZH8"/>
<dbReference type="Pfam" id="PF13613">
    <property type="entry name" value="HTH_Tnp_4"/>
    <property type="match status" value="1"/>
</dbReference>
<comment type="caution">
    <text evidence="5">The sequence shown here is derived from an EMBL/GenBank/DDBJ whole genome shotgun (WGS) entry which is preliminary data.</text>
</comment>
<dbReference type="EMBL" id="JAPTSV010000793">
    <property type="protein sequence ID" value="KAJ1519024.1"/>
    <property type="molecule type" value="Genomic_DNA"/>
</dbReference>
<evidence type="ECO:0000313" key="6">
    <source>
        <dbReference type="Proteomes" id="UP001075354"/>
    </source>
</evidence>
<organism evidence="5 6">
    <name type="scientific">Megalurothrips usitatus</name>
    <name type="common">bean blossom thrips</name>
    <dbReference type="NCBI Taxonomy" id="439358"/>
    <lineage>
        <taxon>Eukaryota</taxon>
        <taxon>Metazoa</taxon>
        <taxon>Ecdysozoa</taxon>
        <taxon>Arthropoda</taxon>
        <taxon>Hexapoda</taxon>
        <taxon>Insecta</taxon>
        <taxon>Pterygota</taxon>
        <taxon>Neoptera</taxon>
        <taxon>Paraneoptera</taxon>
        <taxon>Thysanoptera</taxon>
        <taxon>Terebrantia</taxon>
        <taxon>Thripoidea</taxon>
        <taxon>Thripidae</taxon>
        <taxon>Megalurothrips</taxon>
    </lineage>
</organism>
<protein>
    <recommendedName>
        <fullName evidence="7">DDE Tnp4 domain-containing protein</fullName>
    </recommendedName>
</protein>
<dbReference type="InterPro" id="IPR027806">
    <property type="entry name" value="HARBI1_dom"/>
</dbReference>
<evidence type="ECO:0000256" key="1">
    <source>
        <dbReference type="ARBA" id="ARBA00001968"/>
    </source>
</evidence>
<dbReference type="PANTHER" id="PTHR23080">
    <property type="entry name" value="THAP DOMAIN PROTEIN"/>
    <property type="match status" value="1"/>
</dbReference>
<dbReference type="Pfam" id="PF13359">
    <property type="entry name" value="DDE_Tnp_4"/>
    <property type="match status" value="1"/>
</dbReference>
<comment type="cofactor">
    <cofactor evidence="1">
        <name>a divalent metal cation</name>
        <dbReference type="ChEBI" id="CHEBI:60240"/>
    </cofactor>
</comment>
<feature type="domain" description="Transposase Helix-turn-helix" evidence="4">
    <location>
        <begin position="57"/>
        <end position="106"/>
    </location>
</feature>